<proteinExistence type="predicted"/>
<dbReference type="PANTHER" id="PTHR11496">
    <property type="entry name" value="ALCOHOL DEHYDROGENASE"/>
    <property type="match status" value="1"/>
</dbReference>
<evidence type="ECO:0000256" key="1">
    <source>
        <dbReference type="ARBA" id="ARBA00023002"/>
    </source>
</evidence>
<reference evidence="4" key="1">
    <citation type="submission" date="2014-07" db="EMBL/GenBank/DDBJ databases">
        <authorList>
            <person name="Monot Marc"/>
        </authorList>
    </citation>
    <scope>NUCLEOTIDE SEQUENCE</scope>
    <source>
        <strain evidence="6">7032989</strain>
        <strain evidence="5">7032994</strain>
    </source>
</reference>
<dbReference type="EC" id="1.1.1.-" evidence="4 9"/>
<dbReference type="EMBL" id="LK932525">
    <property type="protein sequence ID" value="CDS88981.1"/>
    <property type="molecule type" value="Genomic_DNA"/>
</dbReference>
<evidence type="ECO:0000313" key="11">
    <source>
        <dbReference type="Proteomes" id="UP000189137"/>
    </source>
</evidence>
<dbReference type="Proteomes" id="UP000372533">
    <property type="component" value="Unassembled WGS sequence"/>
</dbReference>
<dbReference type="EMBL" id="LK933194">
    <property type="protein sequence ID" value="CDT49342.1"/>
    <property type="molecule type" value="Genomic_DNA"/>
</dbReference>
<sequence>MINFYQPSRINFGQGTLSELPRIIGKYGKKCLLVTTPNVEPLDKLYKRVTLNLIEKGIEVVHFDRVEPNPTVELINEGFELAKKESVDVVLAVGGGSSIDTAKVLALTFGLEKIDWDYMFSTYTNPFKIYDKVSEKELPLIAVSTTSGTGSQVTQAAVISRGSEKNTIFHQNCFSKECIVDPELMLTLPERITASTAFDAFTHAFESYINPNANDFTEIMSEKSMELVINYLPKVMEDKNNIEYRTKLAVADTLGGSSLANAGAAAPHPLSEIIGGVTHIPHGEALAIVFPKFAEKFYKDNIEKFAKVARMLNQELEKVEDDEAAKTLGNEIESFLKRVGLKTKMSEFNVTKEQLEQITSCPVLGFLPFGKKEDLVEILEKSY</sequence>
<dbReference type="Proteomes" id="UP000878956">
    <property type="component" value="Unassembled WGS sequence"/>
</dbReference>
<dbReference type="InterPro" id="IPR056798">
    <property type="entry name" value="ADH_Fe_C"/>
</dbReference>
<dbReference type="InterPro" id="IPR001670">
    <property type="entry name" value="ADH_Fe/GldA"/>
</dbReference>
<dbReference type="CDD" id="cd08185">
    <property type="entry name" value="Fe-ADH-like"/>
    <property type="match status" value="1"/>
</dbReference>
<reference evidence="7" key="3">
    <citation type="journal article" date="2018" name="Genome Biol.">
        <title>SKESA: strategic k-mer extension for scrupulous assemblies.</title>
        <authorList>
            <person name="Souvorov A."/>
            <person name="Agarwala R."/>
            <person name="Lipman D.J."/>
        </authorList>
    </citation>
    <scope>NUCLEOTIDE SEQUENCE</scope>
    <source>
        <strain evidence="7">HN1000</strain>
    </source>
</reference>
<dbReference type="GO" id="GO:0004022">
    <property type="term" value="F:alcohol dehydrogenase (NAD+) activity"/>
    <property type="evidence" value="ECO:0007669"/>
    <property type="project" value="UniProtKB-EC"/>
</dbReference>
<dbReference type="RefSeq" id="WP_003440005.1">
    <property type="nucleotide sequence ID" value="NZ_AP031492.1"/>
</dbReference>
<accession>A0A069AKH6</accession>
<keyword evidence="1 4" id="KW-0560">Oxidoreductase</keyword>
<dbReference type="EMBL" id="CAAJVP010000010">
    <property type="protein sequence ID" value="VHY10073.1"/>
    <property type="molecule type" value="Genomic_DNA"/>
</dbReference>
<dbReference type="Gene3D" id="1.20.1090.10">
    <property type="entry name" value="Dehydroquinate synthase-like - alpha domain"/>
    <property type="match status" value="1"/>
</dbReference>
<dbReference type="Pfam" id="PF25137">
    <property type="entry name" value="ADH_Fe_C"/>
    <property type="match status" value="1"/>
</dbReference>
<evidence type="ECO:0000313" key="8">
    <source>
        <dbReference type="EMBL" id="SJS18611.1"/>
    </source>
</evidence>
<feature type="domain" description="Fe-containing alcohol dehydrogenase-like C-terminal" evidence="3">
    <location>
        <begin position="193"/>
        <end position="360"/>
    </location>
</feature>
<dbReference type="AlphaFoldDB" id="A0A069AKH6"/>
<evidence type="ECO:0000259" key="2">
    <source>
        <dbReference type="Pfam" id="PF00465"/>
    </source>
</evidence>
<evidence type="ECO:0000313" key="6">
    <source>
        <dbReference type="EMBL" id="CDT49342.1"/>
    </source>
</evidence>
<evidence type="ECO:0000313" key="5">
    <source>
        <dbReference type="EMBL" id="CDS89616.1"/>
    </source>
</evidence>
<organism evidence="4">
    <name type="scientific">Clostridioides difficile</name>
    <name type="common">Peptoclostridium difficile</name>
    <dbReference type="NCBI Taxonomy" id="1496"/>
    <lineage>
        <taxon>Bacteria</taxon>
        <taxon>Bacillati</taxon>
        <taxon>Bacillota</taxon>
        <taxon>Clostridia</taxon>
        <taxon>Peptostreptococcales</taxon>
        <taxon>Peptostreptococcaceae</taxon>
        <taxon>Clostridioides</taxon>
    </lineage>
</organism>
<dbReference type="FunFam" id="3.40.50.1970:FF:000003">
    <property type="entry name" value="Alcohol dehydrogenase, iron-containing"/>
    <property type="match status" value="1"/>
</dbReference>
<evidence type="ECO:0000313" key="10">
    <source>
        <dbReference type="EMBL" id="VHY10073.1"/>
    </source>
</evidence>
<reference evidence="8 11" key="2">
    <citation type="submission" date="2017-02" db="EMBL/GenBank/DDBJ databases">
        <authorList>
            <consortium name="Pathogen Informatics"/>
        </authorList>
    </citation>
    <scope>NUCLEOTIDE SEQUENCE [LARGE SCALE GENOMIC DNA]</scope>
    <source>
        <strain evidence="9">Clo34</strain>
        <strain evidence="13">clo34</strain>
        <strain evidence="12">tl291</strain>
        <strain evidence="10">Tl291</strain>
        <strain evidence="8 11">VRECD0157</strain>
    </source>
</reference>
<dbReference type="EMBL" id="DAEPXK010000001">
    <property type="protein sequence ID" value="HBH1540630.1"/>
    <property type="molecule type" value="Genomic_DNA"/>
</dbReference>
<dbReference type="EMBL" id="CAADAN010000002">
    <property type="protein sequence ID" value="VFD30210.1"/>
    <property type="molecule type" value="Genomic_DNA"/>
</dbReference>
<evidence type="ECO:0000313" key="9">
    <source>
        <dbReference type="EMBL" id="VFD30210.1"/>
    </source>
</evidence>
<evidence type="ECO:0000259" key="3">
    <source>
        <dbReference type="Pfam" id="PF25137"/>
    </source>
</evidence>
<reference evidence="7" key="4">
    <citation type="submission" date="2021-06" db="EMBL/GenBank/DDBJ databases">
        <authorList>
            <consortium name="NCBI Pathogen Detection Project"/>
        </authorList>
    </citation>
    <scope>NUCLEOTIDE SEQUENCE</scope>
    <source>
        <strain evidence="7">HN1000</strain>
    </source>
</reference>
<protein>
    <submittedName>
        <fullName evidence="5 8">Alcohol dehydrogenase</fullName>
    </submittedName>
    <submittedName>
        <fullName evidence="4 7">Iron-containing alcohol dehydrogenase</fullName>
        <ecNumber evidence="4 9">1.1.1.-</ecNumber>
        <ecNumber evidence="8 9">1.1.1.1</ecNumber>
    </submittedName>
</protein>
<gene>
    <name evidence="8" type="primary">gbsB</name>
    <name evidence="6" type="ORF">BN1095_510017</name>
    <name evidence="4" type="ORF">BN1096_700277</name>
    <name evidence="5" type="ORF">BN1097_710275</name>
    <name evidence="7" type="ORF">KRM00_000078</name>
    <name evidence="10" type="ORF">SAMEA1402366_02240</name>
    <name evidence="9" type="ORF">SAMEA1402399_01010</name>
    <name evidence="8" type="ORF">SAMEA3375112_01477</name>
</gene>
<evidence type="ECO:0000313" key="12">
    <source>
        <dbReference type="Proteomes" id="UP000372533"/>
    </source>
</evidence>
<dbReference type="PANTHER" id="PTHR11496:SF104">
    <property type="entry name" value="3-DEOXY-ALPHA-D-MANNO-OCTULOSONATE 8-OXIDASE"/>
    <property type="match status" value="1"/>
</dbReference>
<dbReference type="Proteomes" id="UP000411588">
    <property type="component" value="Unassembled WGS sequence"/>
</dbReference>
<evidence type="ECO:0000313" key="4">
    <source>
        <dbReference type="EMBL" id="CDS88981.1"/>
    </source>
</evidence>
<dbReference type="GO" id="GO:0046872">
    <property type="term" value="F:metal ion binding"/>
    <property type="evidence" value="ECO:0007669"/>
    <property type="project" value="InterPro"/>
</dbReference>
<feature type="domain" description="Alcohol dehydrogenase iron-type/glycerol dehydrogenase GldA" evidence="2">
    <location>
        <begin position="7"/>
        <end position="182"/>
    </location>
</feature>
<dbReference type="SUPFAM" id="SSF56796">
    <property type="entry name" value="Dehydroquinate synthase-like"/>
    <property type="match status" value="1"/>
</dbReference>
<dbReference type="PATRIC" id="fig|1496.854.peg.2969"/>
<dbReference type="Pfam" id="PF00465">
    <property type="entry name" value="Fe-ADH"/>
    <property type="match status" value="1"/>
</dbReference>
<dbReference type="Gene3D" id="3.40.50.1970">
    <property type="match status" value="1"/>
</dbReference>
<name>A0A069AKH6_CLODI</name>
<evidence type="ECO:0000313" key="7">
    <source>
        <dbReference type="EMBL" id="HBH1540630.1"/>
    </source>
</evidence>
<evidence type="ECO:0000313" key="13">
    <source>
        <dbReference type="Proteomes" id="UP000411588"/>
    </source>
</evidence>
<dbReference type="Proteomes" id="UP000189137">
    <property type="component" value="Unassembled WGS sequence"/>
</dbReference>
<dbReference type="InterPro" id="IPR039697">
    <property type="entry name" value="Alcohol_dehydrogenase_Fe"/>
</dbReference>
<dbReference type="EMBL" id="FUPS01000004">
    <property type="protein sequence ID" value="SJS18611.1"/>
    <property type="molecule type" value="Genomic_DNA"/>
</dbReference>
<dbReference type="EMBL" id="LK932411">
    <property type="protein sequence ID" value="CDS89616.1"/>
    <property type="molecule type" value="Genomic_DNA"/>
</dbReference>
<dbReference type="EC" id="1.1.1.1" evidence="8 9"/>